<gene>
    <name evidence="6" type="ORF">ACFPTO_18895</name>
</gene>
<keyword evidence="2" id="KW-0560">Oxidoreductase</keyword>
<feature type="region of interest" description="Disordered" evidence="4">
    <location>
        <begin position="274"/>
        <end position="294"/>
    </location>
</feature>
<feature type="domain" description="Shikimate dehydrogenase substrate binding N-terminal" evidence="5">
    <location>
        <begin position="22"/>
        <end position="90"/>
    </location>
</feature>
<dbReference type="RefSeq" id="WP_377713637.1">
    <property type="nucleotide sequence ID" value="NZ_JBHSMP010000025.1"/>
</dbReference>
<evidence type="ECO:0000256" key="2">
    <source>
        <dbReference type="ARBA" id="ARBA00023002"/>
    </source>
</evidence>
<evidence type="ECO:0000313" key="7">
    <source>
        <dbReference type="Proteomes" id="UP001596103"/>
    </source>
</evidence>
<dbReference type="SUPFAM" id="SSF51735">
    <property type="entry name" value="NAD(P)-binding Rossmann-fold domains"/>
    <property type="match status" value="1"/>
</dbReference>
<accession>A0ABW0JCG0</accession>
<dbReference type="InterPro" id="IPR046346">
    <property type="entry name" value="Aminoacid_DH-like_N_sf"/>
</dbReference>
<dbReference type="SUPFAM" id="SSF53223">
    <property type="entry name" value="Aminoacid dehydrogenase-like, N-terminal domain"/>
    <property type="match status" value="1"/>
</dbReference>
<protein>
    <submittedName>
        <fullName evidence="6">Shikimate dehydrogenase family protein</fullName>
    </submittedName>
</protein>
<evidence type="ECO:0000256" key="3">
    <source>
        <dbReference type="ARBA" id="ARBA00023141"/>
    </source>
</evidence>
<evidence type="ECO:0000256" key="1">
    <source>
        <dbReference type="ARBA" id="ARBA00004871"/>
    </source>
</evidence>
<organism evidence="6 7">
    <name type="scientific">Paraburkholderia denitrificans</name>
    <dbReference type="NCBI Taxonomy" id="694025"/>
    <lineage>
        <taxon>Bacteria</taxon>
        <taxon>Pseudomonadati</taxon>
        <taxon>Pseudomonadota</taxon>
        <taxon>Betaproteobacteria</taxon>
        <taxon>Burkholderiales</taxon>
        <taxon>Burkholderiaceae</taxon>
        <taxon>Paraburkholderia</taxon>
    </lineage>
</organism>
<reference evidence="7" key="1">
    <citation type="journal article" date="2019" name="Int. J. Syst. Evol. Microbiol.">
        <title>The Global Catalogue of Microorganisms (GCM) 10K type strain sequencing project: providing services to taxonomists for standard genome sequencing and annotation.</title>
        <authorList>
            <consortium name="The Broad Institute Genomics Platform"/>
            <consortium name="The Broad Institute Genome Sequencing Center for Infectious Disease"/>
            <person name="Wu L."/>
            <person name="Ma J."/>
        </authorList>
    </citation>
    <scope>NUCLEOTIDE SEQUENCE [LARGE SCALE GENOMIC DNA]</scope>
    <source>
        <strain evidence="7">CCUG 56042</strain>
    </source>
</reference>
<dbReference type="InterPro" id="IPR022893">
    <property type="entry name" value="Shikimate_DH_fam"/>
</dbReference>
<dbReference type="Pfam" id="PF08501">
    <property type="entry name" value="Shikimate_dh_N"/>
    <property type="match status" value="1"/>
</dbReference>
<evidence type="ECO:0000313" key="6">
    <source>
        <dbReference type="EMBL" id="MFC5430847.1"/>
    </source>
</evidence>
<keyword evidence="3" id="KW-0057">Aromatic amino acid biosynthesis</keyword>
<dbReference type="InterPro" id="IPR013708">
    <property type="entry name" value="Shikimate_DH-bd_N"/>
</dbReference>
<evidence type="ECO:0000259" key="5">
    <source>
        <dbReference type="Pfam" id="PF08501"/>
    </source>
</evidence>
<keyword evidence="3" id="KW-0028">Amino-acid biosynthesis</keyword>
<comment type="caution">
    <text evidence="6">The sequence shown here is derived from an EMBL/GenBank/DDBJ whole genome shotgun (WGS) entry which is preliminary data.</text>
</comment>
<dbReference type="EMBL" id="JBHSMP010000025">
    <property type="protein sequence ID" value="MFC5430847.1"/>
    <property type="molecule type" value="Genomic_DNA"/>
</dbReference>
<comment type="pathway">
    <text evidence="1">Metabolic intermediate biosynthesis; chorismate biosynthesis; chorismate from D-erythrose 4-phosphate and phosphoenolpyruvate: step 4/7.</text>
</comment>
<name>A0ABW0JCG0_9BURK</name>
<keyword evidence="7" id="KW-1185">Reference proteome</keyword>
<dbReference type="PANTHER" id="PTHR21089">
    <property type="entry name" value="SHIKIMATE DEHYDROGENASE"/>
    <property type="match status" value="1"/>
</dbReference>
<dbReference type="InterPro" id="IPR036291">
    <property type="entry name" value="NAD(P)-bd_dom_sf"/>
</dbReference>
<dbReference type="Proteomes" id="UP001596103">
    <property type="component" value="Unassembled WGS sequence"/>
</dbReference>
<dbReference type="Gene3D" id="3.40.50.10860">
    <property type="entry name" value="Leucine Dehydrogenase, chain A, domain 1"/>
    <property type="match status" value="1"/>
</dbReference>
<sequence length="294" mass="31079">MPHSIPTLCGSLAGQPFTFNVKVHNAAYRALGVDYTFVSFGVDDAALAVQAIRTLGIRGMNVTMPHKQAVIAHLDALDETAREIGAVNTIDNRDGYLTGYNTDCAGAVRALEEVTPLAGQRIALLGAGGAARAIAWGAKRAGATVTVFNRTASRGEALASDFGIAFGGGLPDFEPGDFDGVVNATAAGFRAPDINPLAVRQLQSHLFVMDATFLPVRTKLIRDASAIGCRVVDGTRMLLHQFCGQIELYTGKPAPLDAMSAALLDEIARVEAHEASSAREAKQKEGRQPELHGR</sequence>
<dbReference type="PANTHER" id="PTHR21089:SF1">
    <property type="entry name" value="BIFUNCTIONAL 3-DEHYDROQUINATE DEHYDRATASE_SHIKIMATE DEHYDROGENASE, CHLOROPLASTIC"/>
    <property type="match status" value="1"/>
</dbReference>
<dbReference type="Gene3D" id="3.40.50.720">
    <property type="entry name" value="NAD(P)-binding Rossmann-like Domain"/>
    <property type="match status" value="1"/>
</dbReference>
<evidence type="ECO:0000256" key="4">
    <source>
        <dbReference type="SAM" id="MobiDB-lite"/>
    </source>
</evidence>
<proteinExistence type="predicted"/>